<name>A0ABR6WID4_9FIRM</name>
<dbReference type="EMBL" id="WJBB01000003">
    <property type="protein sequence ID" value="MBC3796114.1"/>
    <property type="molecule type" value="Genomic_DNA"/>
</dbReference>
<reference evidence="10 11" key="1">
    <citation type="journal article" date="2020" name="mSystems">
        <title>Defining Genomic and Predicted Metabolic Features of the Acetobacterium Genus.</title>
        <authorList>
            <person name="Ross D.E."/>
            <person name="Marshall C.W."/>
            <person name="Gulliver D."/>
            <person name="May H.D."/>
            <person name="Norman R.S."/>
        </authorList>
    </citation>
    <scope>NUCLEOTIDE SEQUENCE [LARGE SCALE GENOMIC DNA]</scope>
    <source>
        <strain evidence="10 11">DSM 9173</strain>
    </source>
</reference>
<dbReference type="PROSITE" id="PS50850">
    <property type="entry name" value="MFS"/>
    <property type="match status" value="1"/>
</dbReference>
<feature type="transmembrane region" description="Helical" evidence="8">
    <location>
        <begin position="90"/>
        <end position="113"/>
    </location>
</feature>
<feature type="transmembrane region" description="Helical" evidence="8">
    <location>
        <begin position="179"/>
        <end position="197"/>
    </location>
</feature>
<dbReference type="InterPro" id="IPR020846">
    <property type="entry name" value="MFS_dom"/>
</dbReference>
<evidence type="ECO:0000256" key="7">
    <source>
        <dbReference type="ARBA" id="ARBA00023136"/>
    </source>
</evidence>
<feature type="transmembrane region" description="Helical" evidence="8">
    <location>
        <begin position="265"/>
        <end position="285"/>
    </location>
</feature>
<dbReference type="PANTHER" id="PTHR23502:SF132">
    <property type="entry name" value="POLYAMINE TRANSPORTER 2-RELATED"/>
    <property type="match status" value="1"/>
</dbReference>
<dbReference type="Pfam" id="PF07690">
    <property type="entry name" value="MFS_1"/>
    <property type="match status" value="1"/>
</dbReference>
<dbReference type="SUPFAM" id="SSF103473">
    <property type="entry name" value="MFS general substrate transporter"/>
    <property type="match status" value="1"/>
</dbReference>
<keyword evidence="3 8" id="KW-0813">Transport</keyword>
<keyword evidence="7 8" id="KW-0472">Membrane</keyword>
<evidence type="ECO:0000256" key="2">
    <source>
        <dbReference type="ARBA" id="ARBA00006236"/>
    </source>
</evidence>
<evidence type="ECO:0000313" key="10">
    <source>
        <dbReference type="EMBL" id="MBC3796114.1"/>
    </source>
</evidence>
<dbReference type="InterPro" id="IPR036259">
    <property type="entry name" value="MFS_trans_sf"/>
</dbReference>
<gene>
    <name evidence="10" type="ORF">GH807_03505</name>
</gene>
<evidence type="ECO:0000256" key="5">
    <source>
        <dbReference type="ARBA" id="ARBA00022692"/>
    </source>
</evidence>
<evidence type="ECO:0000256" key="4">
    <source>
        <dbReference type="ARBA" id="ARBA00022475"/>
    </source>
</evidence>
<dbReference type="InterPro" id="IPR004812">
    <property type="entry name" value="Efflux_drug-R_Bcr/CmlA"/>
</dbReference>
<comment type="caution">
    <text evidence="10">The sequence shown here is derived from an EMBL/GenBank/DDBJ whole genome shotgun (WGS) entry which is preliminary data.</text>
</comment>
<proteinExistence type="inferred from homology"/>
<feature type="transmembrane region" description="Helical" evidence="8">
    <location>
        <begin position="119"/>
        <end position="136"/>
    </location>
</feature>
<keyword evidence="4 8" id="KW-1003">Cell membrane</keyword>
<feature type="transmembrane region" description="Helical" evidence="8">
    <location>
        <begin position="227"/>
        <end position="253"/>
    </location>
</feature>
<feature type="transmembrane region" description="Helical" evidence="8">
    <location>
        <begin position="148"/>
        <end position="173"/>
    </location>
</feature>
<dbReference type="PANTHER" id="PTHR23502">
    <property type="entry name" value="MAJOR FACILITATOR SUPERFAMILY"/>
    <property type="match status" value="1"/>
</dbReference>
<feature type="transmembrane region" description="Helical" evidence="8">
    <location>
        <begin position="354"/>
        <end position="373"/>
    </location>
</feature>
<organism evidence="10 11">
    <name type="scientific">Acetobacterium tundrae</name>
    <dbReference type="NCBI Taxonomy" id="132932"/>
    <lineage>
        <taxon>Bacteria</taxon>
        <taxon>Bacillati</taxon>
        <taxon>Bacillota</taxon>
        <taxon>Clostridia</taxon>
        <taxon>Eubacteriales</taxon>
        <taxon>Eubacteriaceae</taxon>
        <taxon>Acetobacterium</taxon>
    </lineage>
</organism>
<dbReference type="NCBIfam" id="TIGR00710">
    <property type="entry name" value="efflux_Bcr_CflA"/>
    <property type="match status" value="1"/>
</dbReference>
<comment type="subcellular location">
    <subcellularLocation>
        <location evidence="1 8">Cell membrane</location>
        <topology evidence="1 8">Multi-pass membrane protein</topology>
    </subcellularLocation>
</comment>
<feature type="transmembrane region" description="Helical" evidence="8">
    <location>
        <begin position="292"/>
        <end position="311"/>
    </location>
</feature>
<dbReference type="Gene3D" id="1.20.1720.10">
    <property type="entry name" value="Multidrug resistance protein D"/>
    <property type="match status" value="1"/>
</dbReference>
<comment type="similarity">
    <text evidence="2 8">Belongs to the major facilitator superfamily. Bcr/CmlA family.</text>
</comment>
<feature type="transmembrane region" description="Helical" evidence="8">
    <location>
        <begin position="317"/>
        <end position="342"/>
    </location>
</feature>
<evidence type="ECO:0000259" key="9">
    <source>
        <dbReference type="PROSITE" id="PS50850"/>
    </source>
</evidence>
<dbReference type="Proteomes" id="UP000653358">
    <property type="component" value="Unassembled WGS sequence"/>
</dbReference>
<protein>
    <recommendedName>
        <fullName evidence="8">Bcr/CflA family efflux transporter</fullName>
    </recommendedName>
</protein>
<feature type="transmembrane region" description="Helical" evidence="8">
    <location>
        <begin position="379"/>
        <end position="400"/>
    </location>
</feature>
<keyword evidence="6 8" id="KW-1133">Transmembrane helix</keyword>
<evidence type="ECO:0000256" key="6">
    <source>
        <dbReference type="ARBA" id="ARBA00022989"/>
    </source>
</evidence>
<feature type="domain" description="Major facilitator superfamily (MFS) profile" evidence="9">
    <location>
        <begin position="24"/>
        <end position="405"/>
    </location>
</feature>
<evidence type="ECO:0000313" key="11">
    <source>
        <dbReference type="Proteomes" id="UP000653358"/>
    </source>
</evidence>
<dbReference type="CDD" id="cd17320">
    <property type="entry name" value="MFS_MdfA_MDR_like"/>
    <property type="match status" value="1"/>
</dbReference>
<dbReference type="InterPro" id="IPR011701">
    <property type="entry name" value="MFS"/>
</dbReference>
<feature type="transmembrane region" description="Helical" evidence="8">
    <location>
        <begin position="24"/>
        <end position="46"/>
    </location>
</feature>
<accession>A0ABR6WID4</accession>
<keyword evidence="5 8" id="KW-0812">Transmembrane</keyword>
<feature type="transmembrane region" description="Helical" evidence="8">
    <location>
        <begin position="58"/>
        <end position="78"/>
    </location>
</feature>
<sequence>MTQSPNQTNLEVGNKQKYLGNKGLIVFMALMNMFVPLSTDMYLPALPSMNSYFGSSSAVTNLTLSAFFFFYAIGILFWGPLSEKYGRKPILIVGSILYAASSIACALSINIYFLIAARILQGIGSGAITSVSMAVVKDSYSGKKRESILAICQSITGLAPMIAPIIGGLILSFSTWRGSFWTLSLISLVNLGFSLLFQETLKDEDRYTGTLFGSFGRLIIVSKNKSFIIPAFIFALSTLPFMGYIAVSSYIYVDYFGLSAQVYSYFFAANALLSIAGPFIYVKFLSNMDKKLFASIILAIATLSGVLVMTLGTLTPLLFWASFIFMSVAGTVMRPFSTNLLLDQQESDTGSASSVIGTLFTVFGSIGMSLASISWGNIVFGLGLLITVFSLLSLLSWNLFMKSKIPCVGVKNSSSN</sequence>
<dbReference type="RefSeq" id="WP_148602824.1">
    <property type="nucleotide sequence ID" value="NZ_RXYB01000004.1"/>
</dbReference>
<evidence type="ECO:0000256" key="3">
    <source>
        <dbReference type="ARBA" id="ARBA00022448"/>
    </source>
</evidence>
<evidence type="ECO:0000256" key="8">
    <source>
        <dbReference type="RuleBase" id="RU365088"/>
    </source>
</evidence>
<evidence type="ECO:0000256" key="1">
    <source>
        <dbReference type="ARBA" id="ARBA00004651"/>
    </source>
</evidence>
<keyword evidence="11" id="KW-1185">Reference proteome</keyword>